<dbReference type="InterPro" id="IPR018170">
    <property type="entry name" value="Aldo/ket_reductase_CS"/>
</dbReference>
<feature type="domain" description="NADP-dependent oxidoreductase" evidence="1">
    <location>
        <begin position="126"/>
        <end position="376"/>
    </location>
</feature>
<dbReference type="InterPro" id="IPR023210">
    <property type="entry name" value="NADP_OxRdtase_dom"/>
</dbReference>
<dbReference type="Gene3D" id="3.20.20.100">
    <property type="entry name" value="NADP-dependent oxidoreductase domain"/>
    <property type="match status" value="1"/>
</dbReference>
<evidence type="ECO:0000313" key="2">
    <source>
        <dbReference type="EMBL" id="KAG5459014.1"/>
    </source>
</evidence>
<dbReference type="EMBL" id="JAEFCI010007519">
    <property type="protein sequence ID" value="KAG5459014.1"/>
    <property type="molecule type" value="Genomic_DNA"/>
</dbReference>
<dbReference type="PANTHER" id="PTHR11732">
    <property type="entry name" value="ALDO/KETO REDUCTASE"/>
    <property type="match status" value="1"/>
</dbReference>
<dbReference type="OrthoDB" id="416253at2759"/>
<dbReference type="CDD" id="cd19071">
    <property type="entry name" value="AKR_AKR1-5-like"/>
    <property type="match status" value="1"/>
</dbReference>
<comment type="caution">
    <text evidence="2">The sequence shown here is derived from an EMBL/GenBank/DDBJ whole genome shotgun (WGS) entry which is preliminary data.</text>
</comment>
<dbReference type="PROSITE" id="PS00062">
    <property type="entry name" value="ALDOKETO_REDUCTASE_2"/>
    <property type="match status" value="1"/>
</dbReference>
<gene>
    <name evidence="2" type="ORF">BJ554DRAFT_660</name>
</gene>
<accession>A0A8H7ZT74</accession>
<dbReference type="Pfam" id="PF00248">
    <property type="entry name" value="Aldo_ket_red"/>
    <property type="match status" value="1"/>
</dbReference>
<dbReference type="GO" id="GO:0016491">
    <property type="term" value="F:oxidoreductase activity"/>
    <property type="evidence" value="ECO:0007669"/>
    <property type="project" value="InterPro"/>
</dbReference>
<evidence type="ECO:0000259" key="1">
    <source>
        <dbReference type="Pfam" id="PF00248"/>
    </source>
</evidence>
<dbReference type="AlphaFoldDB" id="A0A8H7ZT74"/>
<organism evidence="2 3">
    <name type="scientific">Olpidium bornovanus</name>
    <dbReference type="NCBI Taxonomy" id="278681"/>
    <lineage>
        <taxon>Eukaryota</taxon>
        <taxon>Fungi</taxon>
        <taxon>Fungi incertae sedis</taxon>
        <taxon>Olpidiomycota</taxon>
        <taxon>Olpidiomycotina</taxon>
        <taxon>Olpidiomycetes</taxon>
        <taxon>Olpidiales</taxon>
        <taxon>Olpidiaceae</taxon>
        <taxon>Olpidium</taxon>
    </lineage>
</organism>
<dbReference type="SUPFAM" id="SSF51430">
    <property type="entry name" value="NAD(P)-linked oxidoreductase"/>
    <property type="match status" value="1"/>
</dbReference>
<dbReference type="InterPro" id="IPR020471">
    <property type="entry name" value="AKR"/>
</dbReference>
<name>A0A8H7ZT74_9FUNG</name>
<reference evidence="2 3" key="1">
    <citation type="journal article" name="Sci. Rep.">
        <title>Genome-scale phylogenetic analyses confirm Olpidium as the closest living zoosporic fungus to the non-flagellated, terrestrial fungi.</title>
        <authorList>
            <person name="Chang Y."/>
            <person name="Rochon D."/>
            <person name="Sekimoto S."/>
            <person name="Wang Y."/>
            <person name="Chovatia M."/>
            <person name="Sandor L."/>
            <person name="Salamov A."/>
            <person name="Grigoriev I.V."/>
            <person name="Stajich J.E."/>
            <person name="Spatafora J.W."/>
        </authorList>
    </citation>
    <scope>NUCLEOTIDE SEQUENCE [LARGE SCALE GENOMIC DNA]</scope>
    <source>
        <strain evidence="2">S191</strain>
    </source>
</reference>
<proteinExistence type="predicted"/>
<evidence type="ECO:0000313" key="3">
    <source>
        <dbReference type="Proteomes" id="UP000673691"/>
    </source>
</evidence>
<dbReference type="InterPro" id="IPR036812">
    <property type="entry name" value="NAD(P)_OxRdtase_dom_sf"/>
</dbReference>
<sequence>MGRRSSGWRQTAAEAVNFRTAAFWTEKRDGNAGTLLAGRRPGGPARAVFCQIKNERHFEGARRSAPEKRTTRCPVGPISRGATARVLFRVRRYAQPDPCSPSVRSTVGKDLPKSFKTPSGAEISAIGLGTWQSKPDETAEAVKLALHAGYRHIDNAPGYGNEAAVGQGIRASGVPREQIWVTSKVLRKIFLFAFIRLLLNREVRAGNLSLQLWCDKHVRPQSYPERVVRRPGRYRFPHTSIPASVPRQTRSATDVGEPRSQVYVDLYLIHWPLAFAPSDEPFGIRDKDNRVILEAGVTIEDTWKAMEGLVDDGLAKNIGVSNFNIENLKRVLKVAKKPITTNQIEVHPYLPQEELISFCKDHNILVTAYAPLGGPANWRSIQASIPRVESTDPNQLKDATAALGAPSDQGLIKNKTVCVAAFTAMSS</sequence>
<keyword evidence="3" id="KW-1185">Reference proteome</keyword>
<protein>
    <submittedName>
        <fullName evidence="2">NADP-dependent oxidoreductase domain-containing protein</fullName>
    </submittedName>
</protein>
<dbReference type="Proteomes" id="UP000673691">
    <property type="component" value="Unassembled WGS sequence"/>
</dbReference>